<comment type="caution">
    <text evidence="4">The sequence shown here is derived from an EMBL/GenBank/DDBJ whole genome shotgun (WGS) entry which is preliminary data.</text>
</comment>
<sequence>MSTTTATETTTQTIPPSSEAQYYGKLRYIPHGVTPNPSPHNFHLPVMAEFGDVRLQPLFDMRPVPTIAELASAKEPTAQLSTHGFAAVHHPVSMNSAPYTVSSWKDPTLLKNSYVPETEAMVKQITGATTVLTEALLLRSAVWSEQDALATHAGHGEEDGTTQSSASLPAEKTQEETDLELGFPQFIGFSAQHGGASPAPKVHLDYAPNGAREHIRYFHPTMAAASSKIIEAEEKLTSKGQSLRESYASSGLGPRWALFSIWRPLKRVLRDPLALGDARTFLQEDYVPVMIKTPHLGISPGHTSTFDTESYLAHWSEGQKWYFVSNQEPEEVLVIGLFDSERDKETVAAGGTLHSSVDLPGTENEEARESLELRYRIMNLREDRHVAFWGAELSSYETTGTMELNF</sequence>
<accession>A0AAV9Q4N6</accession>
<evidence type="ECO:0008006" key="6">
    <source>
        <dbReference type="Google" id="ProtNLM"/>
    </source>
</evidence>
<evidence type="ECO:0000256" key="2">
    <source>
        <dbReference type="ARBA" id="ARBA00023604"/>
    </source>
</evidence>
<feature type="region of interest" description="Disordered" evidence="3">
    <location>
        <begin position="151"/>
        <end position="175"/>
    </location>
</feature>
<dbReference type="PANTHER" id="PTHR34598:SF3">
    <property type="entry name" value="OXIDOREDUCTASE AN1597"/>
    <property type="match status" value="1"/>
</dbReference>
<evidence type="ECO:0000313" key="4">
    <source>
        <dbReference type="EMBL" id="KAK5533456.1"/>
    </source>
</evidence>
<keyword evidence="5" id="KW-1185">Reference proteome</keyword>
<keyword evidence="1" id="KW-0560">Oxidoreductase</keyword>
<gene>
    <name evidence="4" type="ORF">LTR25_007322</name>
</gene>
<reference evidence="4 5" key="1">
    <citation type="submission" date="2023-06" db="EMBL/GenBank/DDBJ databases">
        <title>Black Yeasts Isolated from many extreme environments.</title>
        <authorList>
            <person name="Coleine C."/>
            <person name="Stajich J.E."/>
            <person name="Selbmann L."/>
        </authorList>
    </citation>
    <scope>NUCLEOTIDE SEQUENCE [LARGE SCALE GENOMIC DNA]</scope>
    <source>
        <strain evidence="4 5">CCFEE 5887</strain>
    </source>
</reference>
<evidence type="ECO:0000313" key="5">
    <source>
        <dbReference type="Proteomes" id="UP001345827"/>
    </source>
</evidence>
<name>A0AAV9Q4N6_9PEZI</name>
<comment type="similarity">
    <text evidence="2">Belongs to the asaB hydroxylase/desaturase family.</text>
</comment>
<dbReference type="PANTHER" id="PTHR34598">
    <property type="entry name" value="BLL6449 PROTEIN"/>
    <property type="match status" value="1"/>
</dbReference>
<dbReference type="Proteomes" id="UP001345827">
    <property type="component" value="Unassembled WGS sequence"/>
</dbReference>
<dbReference type="InterPro" id="IPR044053">
    <property type="entry name" value="AsaB-like"/>
</dbReference>
<organism evidence="4 5">
    <name type="scientific">Vermiconidia calcicola</name>
    <dbReference type="NCBI Taxonomy" id="1690605"/>
    <lineage>
        <taxon>Eukaryota</taxon>
        <taxon>Fungi</taxon>
        <taxon>Dikarya</taxon>
        <taxon>Ascomycota</taxon>
        <taxon>Pezizomycotina</taxon>
        <taxon>Dothideomycetes</taxon>
        <taxon>Dothideomycetidae</taxon>
        <taxon>Mycosphaerellales</taxon>
        <taxon>Extremaceae</taxon>
        <taxon>Vermiconidia</taxon>
    </lineage>
</organism>
<evidence type="ECO:0000256" key="3">
    <source>
        <dbReference type="SAM" id="MobiDB-lite"/>
    </source>
</evidence>
<proteinExistence type="inferred from homology"/>
<evidence type="ECO:0000256" key="1">
    <source>
        <dbReference type="ARBA" id="ARBA00023002"/>
    </source>
</evidence>
<dbReference type="EMBL" id="JAXLQG010000013">
    <property type="protein sequence ID" value="KAK5533456.1"/>
    <property type="molecule type" value="Genomic_DNA"/>
</dbReference>
<dbReference type="GO" id="GO:0016491">
    <property type="term" value="F:oxidoreductase activity"/>
    <property type="evidence" value="ECO:0007669"/>
    <property type="project" value="UniProtKB-KW"/>
</dbReference>
<protein>
    <recommendedName>
        <fullName evidence="6">GA4 desaturase</fullName>
    </recommendedName>
</protein>
<dbReference type="AlphaFoldDB" id="A0AAV9Q4N6"/>
<dbReference type="NCBIfam" id="NF041278">
    <property type="entry name" value="CmcJ_NvfI_EfuI"/>
    <property type="match status" value="1"/>
</dbReference>